<proteinExistence type="predicted"/>
<accession>A0A0A9H4B8</accession>
<organism evidence="1">
    <name type="scientific">Arundo donax</name>
    <name type="common">Giant reed</name>
    <name type="synonym">Donax arundinaceus</name>
    <dbReference type="NCBI Taxonomy" id="35708"/>
    <lineage>
        <taxon>Eukaryota</taxon>
        <taxon>Viridiplantae</taxon>
        <taxon>Streptophyta</taxon>
        <taxon>Embryophyta</taxon>
        <taxon>Tracheophyta</taxon>
        <taxon>Spermatophyta</taxon>
        <taxon>Magnoliopsida</taxon>
        <taxon>Liliopsida</taxon>
        <taxon>Poales</taxon>
        <taxon>Poaceae</taxon>
        <taxon>PACMAD clade</taxon>
        <taxon>Arundinoideae</taxon>
        <taxon>Arundineae</taxon>
        <taxon>Arundo</taxon>
    </lineage>
</organism>
<reference evidence="1" key="2">
    <citation type="journal article" date="2015" name="Data Brief">
        <title>Shoot transcriptome of the giant reed, Arundo donax.</title>
        <authorList>
            <person name="Barrero R.A."/>
            <person name="Guerrero F.D."/>
            <person name="Moolhuijzen P."/>
            <person name="Goolsby J.A."/>
            <person name="Tidwell J."/>
            <person name="Bellgard S.E."/>
            <person name="Bellgard M.I."/>
        </authorList>
    </citation>
    <scope>NUCLEOTIDE SEQUENCE</scope>
    <source>
        <tissue evidence="1">Shoot tissue taken approximately 20 cm above the soil surface</tissue>
    </source>
</reference>
<evidence type="ECO:0000313" key="1">
    <source>
        <dbReference type="EMBL" id="JAE29701.1"/>
    </source>
</evidence>
<dbReference type="AlphaFoldDB" id="A0A0A9H4B8"/>
<sequence length="41" mass="4713">MPIFYKVSKDKLIDCQLSLLSDNRPSDQLAYDLILETLLAK</sequence>
<reference evidence="1" key="1">
    <citation type="submission" date="2014-09" db="EMBL/GenBank/DDBJ databases">
        <authorList>
            <person name="Magalhaes I.L.F."/>
            <person name="Oliveira U."/>
            <person name="Santos F.R."/>
            <person name="Vidigal T.H.D.A."/>
            <person name="Brescovit A.D."/>
            <person name="Santos A.J."/>
        </authorList>
    </citation>
    <scope>NUCLEOTIDE SEQUENCE</scope>
    <source>
        <tissue evidence="1">Shoot tissue taken approximately 20 cm above the soil surface</tissue>
    </source>
</reference>
<name>A0A0A9H4B8_ARUDO</name>
<protein>
    <submittedName>
        <fullName evidence="1">Uncharacterized protein</fullName>
    </submittedName>
</protein>
<dbReference type="EMBL" id="GBRH01168195">
    <property type="protein sequence ID" value="JAE29701.1"/>
    <property type="molecule type" value="Transcribed_RNA"/>
</dbReference>